<feature type="transmembrane region" description="Helical" evidence="1">
    <location>
        <begin position="314"/>
        <end position="338"/>
    </location>
</feature>
<evidence type="ECO:0000313" key="2">
    <source>
        <dbReference type="EMBL" id="QFR22266.1"/>
    </source>
</evidence>
<evidence type="ECO:0000256" key="1">
    <source>
        <dbReference type="SAM" id="Phobius"/>
    </source>
</evidence>
<proteinExistence type="predicted"/>
<keyword evidence="1" id="KW-1133">Transmembrane helix</keyword>
<feature type="transmembrane region" description="Helical" evidence="1">
    <location>
        <begin position="183"/>
        <end position="203"/>
    </location>
</feature>
<feature type="transmembrane region" description="Helical" evidence="1">
    <location>
        <begin position="21"/>
        <end position="38"/>
    </location>
</feature>
<dbReference type="EMBL" id="CP045143">
    <property type="protein sequence ID" value="QFR22266.1"/>
    <property type="molecule type" value="Genomic_DNA"/>
</dbReference>
<organism evidence="2 3">
    <name type="scientific">Schleiferilactobacillus harbinensis</name>
    <dbReference type="NCBI Taxonomy" id="304207"/>
    <lineage>
        <taxon>Bacteria</taxon>
        <taxon>Bacillati</taxon>
        <taxon>Bacillota</taxon>
        <taxon>Bacilli</taxon>
        <taxon>Lactobacillales</taxon>
        <taxon>Lactobacillaceae</taxon>
        <taxon>Schleiferilactobacillus</taxon>
    </lineage>
</organism>
<dbReference type="Proteomes" id="UP000326779">
    <property type="component" value="Chromosome"/>
</dbReference>
<protein>
    <submittedName>
        <fullName evidence="2">Uncharacterized protein</fullName>
    </submittedName>
</protein>
<gene>
    <name evidence="2" type="ORF">D1010_01740</name>
</gene>
<feature type="transmembrane region" description="Helical" evidence="1">
    <location>
        <begin position="276"/>
        <end position="302"/>
    </location>
</feature>
<dbReference type="RefSeq" id="WP_152260130.1">
    <property type="nucleotide sequence ID" value="NZ_CP045143.1"/>
</dbReference>
<feature type="transmembrane region" description="Helical" evidence="1">
    <location>
        <begin position="230"/>
        <end position="256"/>
    </location>
</feature>
<feature type="transmembrane region" description="Helical" evidence="1">
    <location>
        <begin position="371"/>
        <end position="392"/>
    </location>
</feature>
<name>A0A5P8M1A7_9LACO</name>
<accession>A0A5P8M1A7</accession>
<evidence type="ECO:0000313" key="3">
    <source>
        <dbReference type="Proteomes" id="UP000326779"/>
    </source>
</evidence>
<dbReference type="KEGG" id="lhb:D1010_01740"/>
<reference evidence="2 3" key="1">
    <citation type="submission" date="2019-10" db="EMBL/GenBank/DDBJ databases">
        <title>The completed genome of Lactobacillus harbinensis M1.</title>
        <authorList>
            <person name="Zheng Y."/>
        </authorList>
    </citation>
    <scope>NUCLEOTIDE SEQUENCE [LARGE SCALE GENOMIC DNA]</scope>
    <source>
        <strain evidence="2 3">M1</strain>
    </source>
</reference>
<keyword evidence="1" id="KW-0812">Transmembrane</keyword>
<sequence>MKQMYFSVQWARFWHNRKNQAVAIAVLLISLIYCFYSVPGYQPNWPIDPVTTRATRDRRQADLDYARAHPFTPSMASAEYPEMIRNANAELAALKKRDYRAYATAARRQIVMIDQRIDVMGDQQRYFFPMSYYANDNPFALSDGHYGSREISTRYRADAHYPGPVTAAVIEERTTLQTLQRTIAGGLTLAILLLAVFFANDLVTNDRRHRSVLQDIPLTPWAALNLKTALVWLATMGTVLGFSVILILATAFRYGFGSWGLPTTLYHLPPGKLTYFTTQPLCLYLLEWVGLAALLIWLFIRLTLLLSILFRNEYIALILAGGTIFSQTLYAASGIGAVKNWTTWALPTYFDIGKILNGYQKYLYQADVITLGRAVLLLGGALLGIEIITFIVTHRRHFSLVH</sequence>
<dbReference type="AlphaFoldDB" id="A0A5P8M1A7"/>
<keyword evidence="1" id="KW-0472">Membrane</keyword>